<dbReference type="Pfam" id="PF00443">
    <property type="entry name" value="UCH"/>
    <property type="match status" value="1"/>
</dbReference>
<dbReference type="SUPFAM" id="SSF54001">
    <property type="entry name" value="Cysteine proteinases"/>
    <property type="match status" value="1"/>
</dbReference>
<dbReference type="AlphaFoldDB" id="A0A0U1LYQ3"/>
<dbReference type="Gene3D" id="3.30.40.10">
    <property type="entry name" value="Zinc/RING finger domain, C3HC4 (zinc finger)"/>
    <property type="match status" value="1"/>
</dbReference>
<organism evidence="6 7">
    <name type="scientific">Talaromyces islandicus</name>
    <name type="common">Penicillium islandicum</name>
    <dbReference type="NCBI Taxonomy" id="28573"/>
    <lineage>
        <taxon>Eukaryota</taxon>
        <taxon>Fungi</taxon>
        <taxon>Dikarya</taxon>
        <taxon>Ascomycota</taxon>
        <taxon>Pezizomycotina</taxon>
        <taxon>Eurotiomycetes</taxon>
        <taxon>Eurotiomycetidae</taxon>
        <taxon>Eurotiales</taxon>
        <taxon>Trichocomaceae</taxon>
        <taxon>Talaromyces</taxon>
        <taxon>Talaromyces sect. Islandici</taxon>
    </lineage>
</organism>
<dbReference type="Gene3D" id="3.90.70.10">
    <property type="entry name" value="Cysteine proteinases"/>
    <property type="match status" value="1"/>
</dbReference>
<keyword evidence="7" id="KW-1185">Reference proteome</keyword>
<evidence type="ECO:0000256" key="4">
    <source>
        <dbReference type="SAM" id="MobiDB-lite"/>
    </source>
</evidence>
<feature type="domain" description="USP" evidence="5">
    <location>
        <begin position="262"/>
        <end position="578"/>
    </location>
</feature>
<dbReference type="PANTHER" id="PTHR24006">
    <property type="entry name" value="UBIQUITIN CARBOXYL-TERMINAL HYDROLASE"/>
    <property type="match status" value="1"/>
</dbReference>
<dbReference type="InterPro" id="IPR001394">
    <property type="entry name" value="Peptidase_C19_UCH"/>
</dbReference>
<evidence type="ECO:0000256" key="1">
    <source>
        <dbReference type="ARBA" id="ARBA00022723"/>
    </source>
</evidence>
<dbReference type="InterPro" id="IPR028889">
    <property type="entry name" value="USP"/>
</dbReference>
<dbReference type="GO" id="GO:0005634">
    <property type="term" value="C:nucleus"/>
    <property type="evidence" value="ECO:0007669"/>
    <property type="project" value="TreeGrafter"/>
</dbReference>
<name>A0A0U1LYQ3_TALIS</name>
<feature type="region of interest" description="Disordered" evidence="4">
    <location>
        <begin position="211"/>
        <end position="233"/>
    </location>
</feature>
<dbReference type="GO" id="GO:0004843">
    <property type="term" value="F:cysteine-type deubiquitinase activity"/>
    <property type="evidence" value="ECO:0007669"/>
    <property type="project" value="InterPro"/>
</dbReference>
<proteinExistence type="predicted"/>
<dbReference type="SUPFAM" id="SSF57850">
    <property type="entry name" value="RING/U-box"/>
    <property type="match status" value="1"/>
</dbReference>
<keyword evidence="3" id="KW-0862">Zinc</keyword>
<protein>
    <submittedName>
        <fullName evidence="6">Ubiquitin carboxyl-terminal hydrolase 22/27/51</fullName>
    </submittedName>
</protein>
<dbReference type="Proteomes" id="UP000054383">
    <property type="component" value="Unassembled WGS sequence"/>
</dbReference>
<dbReference type="STRING" id="28573.A0A0U1LYQ3"/>
<dbReference type="InterPro" id="IPR038765">
    <property type="entry name" value="Papain-like_cys_pep_sf"/>
</dbReference>
<dbReference type="InterPro" id="IPR013083">
    <property type="entry name" value="Znf_RING/FYVE/PHD"/>
</dbReference>
<dbReference type="InterPro" id="IPR001607">
    <property type="entry name" value="Znf_UBP"/>
</dbReference>
<evidence type="ECO:0000313" key="6">
    <source>
        <dbReference type="EMBL" id="CRG87780.1"/>
    </source>
</evidence>
<keyword evidence="2" id="KW-0863">Zinc-finger</keyword>
<dbReference type="OrthoDB" id="289038at2759"/>
<dbReference type="PANTHER" id="PTHR24006:SF937">
    <property type="entry name" value="UBIQUITIN CARBOXYL-TERMINAL HYDROLASE"/>
    <property type="match status" value="1"/>
</dbReference>
<evidence type="ECO:0000256" key="2">
    <source>
        <dbReference type="ARBA" id="ARBA00022771"/>
    </source>
</evidence>
<gene>
    <name evidence="6" type="ORF">PISL3812_04801</name>
</gene>
<dbReference type="EMBL" id="CVMT01000003">
    <property type="protein sequence ID" value="CRG87780.1"/>
    <property type="molecule type" value="Genomic_DNA"/>
</dbReference>
<dbReference type="GO" id="GO:0008270">
    <property type="term" value="F:zinc ion binding"/>
    <property type="evidence" value="ECO:0007669"/>
    <property type="project" value="UniProtKB-KW"/>
</dbReference>
<dbReference type="GO" id="GO:0016579">
    <property type="term" value="P:protein deubiquitination"/>
    <property type="evidence" value="ECO:0007669"/>
    <property type="project" value="InterPro"/>
</dbReference>
<dbReference type="InterPro" id="IPR050164">
    <property type="entry name" value="Peptidase_C19"/>
</dbReference>
<dbReference type="GO" id="GO:0005829">
    <property type="term" value="C:cytosol"/>
    <property type="evidence" value="ECO:0007669"/>
    <property type="project" value="TreeGrafter"/>
</dbReference>
<evidence type="ECO:0000259" key="5">
    <source>
        <dbReference type="PROSITE" id="PS50235"/>
    </source>
</evidence>
<keyword evidence="1" id="KW-0479">Metal-binding</keyword>
<dbReference type="Pfam" id="PF02148">
    <property type="entry name" value="zf-UBP"/>
    <property type="match status" value="1"/>
</dbReference>
<accession>A0A0U1LYQ3</accession>
<evidence type="ECO:0000256" key="3">
    <source>
        <dbReference type="ARBA" id="ARBA00022833"/>
    </source>
</evidence>
<dbReference type="PROSITE" id="PS50235">
    <property type="entry name" value="USP_3"/>
    <property type="match status" value="1"/>
</dbReference>
<reference evidence="6 7" key="1">
    <citation type="submission" date="2015-04" db="EMBL/GenBank/DDBJ databases">
        <authorList>
            <person name="Syromyatnikov M.Y."/>
            <person name="Popov V.N."/>
        </authorList>
    </citation>
    <scope>NUCLEOTIDE SEQUENCE [LARGE SCALE GENOMIC DNA]</scope>
    <source>
        <strain evidence="6">WF-38-12</strain>
    </source>
</reference>
<keyword evidence="6" id="KW-0378">Hydrolase</keyword>
<dbReference type="OMA" id="WCLFNDD"/>
<dbReference type="InterPro" id="IPR018200">
    <property type="entry name" value="USP_CS"/>
</dbReference>
<dbReference type="PROSITE" id="PS00972">
    <property type="entry name" value="USP_1"/>
    <property type="match status" value="1"/>
</dbReference>
<feature type="region of interest" description="Disordered" evidence="4">
    <location>
        <begin position="61"/>
        <end position="81"/>
    </location>
</feature>
<sequence length="582" mass="65085">MAAIPASSMATVTQVKLDVKLNDLPLTPTEHLAAVLKDGGDRGAKFTIGFMKQIASRSPIVPAPESNGVKPSAPFTRPSTKPEYTCVNCTEKFRNGDRYMHSEKTKHLFYIDSRTGALFCQECRDFVYDHELDKIRGMASGLPSRARISADKVDNVRMTKMIEHAVLDAYAQAKRDRESSGKSVKELSKTTSYVLKSLIDKTSTLAKKRKASEISTDEANGDHAGQNGVNGSASEDAVELEADETYVRANATKRICQSEGLRGLFNLGQTCYMNVVLQTLLHEPLLNAYFLGNGHRYYECAVDGCVLCAVSKAFADFNGCDKKDGITAEQLLYSTWKNYPTLAGNHQQDAHEFYQFLVGGLHAATSMEDDQMKCHCFFCKAFFGKFQSTLTCHMCQHTSRTEQTLLELSLDVQLHSKKRAMNGTSTPTLAKCLQSWVSPEELIMDGYQCQGCHGYPEKLTKQLRIKRLPAMLCMQMKRFEQTQSETRKMQGKIDFPLEINMQPYTVASKAQNKGQSEGFVYDLVSAVVHDGVGLNEGHYIAYVKQGERWCLFNDDKVTLVAEREVLNADAYLLFYTLRSLAW</sequence>
<evidence type="ECO:0000313" key="7">
    <source>
        <dbReference type="Proteomes" id="UP000054383"/>
    </source>
</evidence>